<dbReference type="InterPro" id="IPR041682">
    <property type="entry name" value="AAA_14"/>
</dbReference>
<gene>
    <name evidence="3" type="ORF">DWW10_00040</name>
</gene>
<evidence type="ECO:0000259" key="1">
    <source>
        <dbReference type="Pfam" id="PF13173"/>
    </source>
</evidence>
<dbReference type="Pfam" id="PF13635">
    <property type="entry name" value="DUF4143"/>
    <property type="match status" value="1"/>
</dbReference>
<protein>
    <submittedName>
        <fullName evidence="3">DUF4143 domain-containing protein</fullName>
    </submittedName>
</protein>
<evidence type="ECO:0000313" key="4">
    <source>
        <dbReference type="Proteomes" id="UP000283850"/>
    </source>
</evidence>
<reference evidence="3 4" key="1">
    <citation type="submission" date="2018-08" db="EMBL/GenBank/DDBJ databases">
        <title>A genome reference for cultivated species of the human gut microbiota.</title>
        <authorList>
            <person name="Zou Y."/>
            <person name="Xue W."/>
            <person name="Luo G."/>
        </authorList>
    </citation>
    <scope>NUCLEOTIDE SEQUENCE [LARGE SCALE GENOMIC DNA]</scope>
    <source>
        <strain evidence="3 4">AF14-32</strain>
    </source>
</reference>
<evidence type="ECO:0000259" key="2">
    <source>
        <dbReference type="Pfam" id="PF13635"/>
    </source>
</evidence>
<dbReference type="InterPro" id="IPR027417">
    <property type="entry name" value="P-loop_NTPase"/>
</dbReference>
<dbReference type="AlphaFoldDB" id="A0A412YKZ2"/>
<dbReference type="PANTHER" id="PTHR33295">
    <property type="entry name" value="ATPASE"/>
    <property type="match status" value="1"/>
</dbReference>
<dbReference type="Proteomes" id="UP000283850">
    <property type="component" value="Unassembled WGS sequence"/>
</dbReference>
<dbReference type="Gene3D" id="3.40.50.300">
    <property type="entry name" value="P-loop containing nucleotide triphosphate hydrolases"/>
    <property type="match status" value="1"/>
</dbReference>
<sequence>MIYRYALSYLEAWKKNPMRKPLILRGARQVGKTTLVENFATEFDCFLRLNLDEEEDRNLFTQYKEIHKLIEAIFFYLRKSPNQGTVLLFIDEIQNSPEAVAMLRYFYEKRPDIYVIAAGSLLENVIDHKISFPVGRIEYMTLHPCSFLEYLNGIGEDFDQQAIEELKADAIHERLMYEFRKYCIVGGMPEAIKVYAQTKDLLSLDTIYDALIASYSDDIEKYSPNETQTKVMRHILETGWQKGGETITFERFGGSEYRSREVGEAFRTIQKAMLLELVYPTLNNRLPLEAQLSRRPKLIWLDTGLMNYKAEVREEVFSVSDISDAYRGHIAEQIVAQELLAHTTKVSERRYYWIGGKRNSTAEVDFVWKRQPYVLPIEVKSGINAHLRSLHLFMSNAPHDLAIRVWSNRMSIDEVKEPGTGKMFRLLNLPYYYVGVLDKVIDSIMK</sequence>
<dbReference type="InterPro" id="IPR025420">
    <property type="entry name" value="DUF4143"/>
</dbReference>
<dbReference type="SUPFAM" id="SSF52540">
    <property type="entry name" value="P-loop containing nucleoside triphosphate hydrolases"/>
    <property type="match status" value="1"/>
</dbReference>
<evidence type="ECO:0000313" key="3">
    <source>
        <dbReference type="EMBL" id="RGV58081.1"/>
    </source>
</evidence>
<proteinExistence type="predicted"/>
<dbReference type="EMBL" id="QRZF01000001">
    <property type="protein sequence ID" value="RGV58081.1"/>
    <property type="molecule type" value="Genomic_DNA"/>
</dbReference>
<feature type="domain" description="DUF4143" evidence="2">
    <location>
        <begin position="217"/>
        <end position="382"/>
    </location>
</feature>
<organism evidence="3 4">
    <name type="scientific">Bacteroides intestinalis</name>
    <dbReference type="NCBI Taxonomy" id="329854"/>
    <lineage>
        <taxon>Bacteria</taxon>
        <taxon>Pseudomonadati</taxon>
        <taxon>Bacteroidota</taxon>
        <taxon>Bacteroidia</taxon>
        <taxon>Bacteroidales</taxon>
        <taxon>Bacteroidaceae</taxon>
        <taxon>Bacteroides</taxon>
    </lineage>
</organism>
<dbReference type="PANTHER" id="PTHR33295:SF7">
    <property type="entry name" value="ATPASE"/>
    <property type="match status" value="1"/>
</dbReference>
<comment type="caution">
    <text evidence="3">The sequence shown here is derived from an EMBL/GenBank/DDBJ whole genome shotgun (WGS) entry which is preliminary data.</text>
</comment>
<dbReference type="RefSeq" id="WP_022394061.1">
    <property type="nucleotide sequence ID" value="NZ_QRZF01000001.1"/>
</dbReference>
<name>A0A412YKZ2_9BACE</name>
<feature type="domain" description="AAA" evidence="1">
    <location>
        <begin position="19"/>
        <end position="151"/>
    </location>
</feature>
<accession>A0A412YKZ2</accession>
<dbReference type="Pfam" id="PF13173">
    <property type="entry name" value="AAA_14"/>
    <property type="match status" value="1"/>
</dbReference>